<keyword evidence="4" id="KW-1185">Reference proteome</keyword>
<dbReference type="SUPFAM" id="SSF52096">
    <property type="entry name" value="ClpP/crotonase"/>
    <property type="match status" value="1"/>
</dbReference>
<dbReference type="RefSeq" id="WP_147851660.1">
    <property type="nucleotide sequence ID" value="NZ_VDUZ01000061.1"/>
</dbReference>
<dbReference type="PROSITE" id="PS00166">
    <property type="entry name" value="ENOYL_COA_HYDRATASE"/>
    <property type="match status" value="1"/>
</dbReference>
<dbReference type="Gene3D" id="3.90.226.10">
    <property type="entry name" value="2-enoyl-CoA Hydratase, Chain A, domain 1"/>
    <property type="match status" value="1"/>
</dbReference>
<dbReference type="InterPro" id="IPR018376">
    <property type="entry name" value="Enoyl-CoA_hyd/isom_CS"/>
</dbReference>
<comment type="similarity">
    <text evidence="1 2">Belongs to the enoyl-CoA hydratase/isomerase family.</text>
</comment>
<dbReference type="PANTHER" id="PTHR43802:SF1">
    <property type="entry name" value="IP11341P-RELATED"/>
    <property type="match status" value="1"/>
</dbReference>
<name>A0A5C8P997_9HYPH</name>
<dbReference type="EMBL" id="VDUZ01000061">
    <property type="protein sequence ID" value="TXL70342.1"/>
    <property type="molecule type" value="Genomic_DNA"/>
</dbReference>
<evidence type="ECO:0000256" key="2">
    <source>
        <dbReference type="RuleBase" id="RU003707"/>
    </source>
</evidence>
<proteinExistence type="inferred from homology"/>
<accession>A0A5C8P997</accession>
<dbReference type="GO" id="GO:0003824">
    <property type="term" value="F:catalytic activity"/>
    <property type="evidence" value="ECO:0007669"/>
    <property type="project" value="InterPro"/>
</dbReference>
<dbReference type="CDD" id="cd06558">
    <property type="entry name" value="crotonase-like"/>
    <property type="match status" value="1"/>
</dbReference>
<sequence length="279" mass="30892">MTTPAHILVDTPLPGVSRITLNRPEKRNALNNQLRGEVFQTLEANDRDSAVKVTVIRGAGPAFCAGYDLSADNRVEQPYHTAGGLGQWPRHVVDGWFHVWDLAKPVIAQVHGYCLAGGTELATSCDLVYVAEDAQIGYPPVRLMSPPDMQFHPWLMGMRQAMESMLTGDSLSGAEAAARGWANRAWPAAQLEAEVLKLAERVAKVPSDIQQINKRSVHRAMEIMGMRAAIRAGTELQALCFNTESSRAYMSRFRRDGESVSKLLSERDAAFGDYRERRK</sequence>
<dbReference type="InterPro" id="IPR029045">
    <property type="entry name" value="ClpP/crotonase-like_dom_sf"/>
</dbReference>
<organism evidence="3 4">
    <name type="scientific">Vineibacter terrae</name>
    <dbReference type="NCBI Taxonomy" id="2586908"/>
    <lineage>
        <taxon>Bacteria</taxon>
        <taxon>Pseudomonadati</taxon>
        <taxon>Pseudomonadota</taxon>
        <taxon>Alphaproteobacteria</taxon>
        <taxon>Hyphomicrobiales</taxon>
        <taxon>Vineibacter</taxon>
    </lineage>
</organism>
<dbReference type="OrthoDB" id="9807606at2"/>
<evidence type="ECO:0000313" key="3">
    <source>
        <dbReference type="EMBL" id="TXL70342.1"/>
    </source>
</evidence>
<evidence type="ECO:0000256" key="1">
    <source>
        <dbReference type="ARBA" id="ARBA00005254"/>
    </source>
</evidence>
<dbReference type="InterPro" id="IPR001753">
    <property type="entry name" value="Enoyl-CoA_hydra/iso"/>
</dbReference>
<dbReference type="AlphaFoldDB" id="A0A5C8P997"/>
<dbReference type="Proteomes" id="UP000321638">
    <property type="component" value="Unassembled WGS sequence"/>
</dbReference>
<comment type="caution">
    <text evidence="3">The sequence shown here is derived from an EMBL/GenBank/DDBJ whole genome shotgun (WGS) entry which is preliminary data.</text>
</comment>
<evidence type="ECO:0000313" key="4">
    <source>
        <dbReference type="Proteomes" id="UP000321638"/>
    </source>
</evidence>
<gene>
    <name evidence="3" type="ORF">FHP25_35025</name>
</gene>
<protein>
    <submittedName>
        <fullName evidence="3">Enoyl-CoA hydratase</fullName>
    </submittedName>
</protein>
<dbReference type="Pfam" id="PF00378">
    <property type="entry name" value="ECH_1"/>
    <property type="match status" value="1"/>
</dbReference>
<reference evidence="3 4" key="1">
    <citation type="submission" date="2019-06" db="EMBL/GenBank/DDBJ databases">
        <title>New taxonomy in bacterial strain CC-CFT640, isolated from vineyard.</title>
        <authorList>
            <person name="Lin S.-Y."/>
            <person name="Tsai C.-F."/>
            <person name="Young C.-C."/>
        </authorList>
    </citation>
    <scope>NUCLEOTIDE SEQUENCE [LARGE SCALE GENOMIC DNA]</scope>
    <source>
        <strain evidence="3 4">CC-CFT640</strain>
    </source>
</reference>
<dbReference type="PANTHER" id="PTHR43802">
    <property type="entry name" value="ENOYL-COA HYDRATASE"/>
    <property type="match status" value="1"/>
</dbReference>